<dbReference type="AlphaFoldDB" id="A0A0N5BUS5"/>
<name>A0A0N5BUS5_STREA</name>
<dbReference type="WBParaSite" id="SPAL_0000959400.1">
    <property type="protein sequence ID" value="SPAL_0000959400.1"/>
    <property type="gene ID" value="SPAL_0000959400"/>
</dbReference>
<evidence type="ECO:0000313" key="2">
    <source>
        <dbReference type="WBParaSite" id="SPAL_0000959400.1"/>
    </source>
</evidence>
<protein>
    <submittedName>
        <fullName evidence="2">Biogenesis of lysosome-related organelles complex 1 subunit 7</fullName>
    </submittedName>
</protein>
<reference evidence="2" key="1">
    <citation type="submission" date="2017-02" db="UniProtKB">
        <authorList>
            <consortium name="WormBaseParasite"/>
        </authorList>
    </citation>
    <scope>IDENTIFICATION</scope>
</reference>
<evidence type="ECO:0000313" key="1">
    <source>
        <dbReference type="Proteomes" id="UP000046392"/>
    </source>
</evidence>
<accession>A0A0N5BUS5</accession>
<keyword evidence="1" id="KW-1185">Reference proteome</keyword>
<dbReference type="Proteomes" id="UP000046392">
    <property type="component" value="Unplaced"/>
</dbReference>
<proteinExistence type="predicted"/>
<organism evidence="1 2">
    <name type="scientific">Strongyloides papillosus</name>
    <name type="common">Intestinal threadworm</name>
    <dbReference type="NCBI Taxonomy" id="174720"/>
    <lineage>
        <taxon>Eukaryota</taxon>
        <taxon>Metazoa</taxon>
        <taxon>Ecdysozoa</taxon>
        <taxon>Nematoda</taxon>
        <taxon>Chromadorea</taxon>
        <taxon>Rhabditida</taxon>
        <taxon>Tylenchina</taxon>
        <taxon>Panagrolaimomorpha</taxon>
        <taxon>Strongyloidoidea</taxon>
        <taxon>Strongyloididae</taxon>
        <taxon>Strongyloides</taxon>
    </lineage>
</organism>
<sequence>MEAQKANIRAILKKLSDYTRSKTSNTPKELFGVIIEEIPEDDKDENMEVEENKIEFSNKVSNKGGENIDFDVAMECLNALLLNVRTLKKRAEDFSQKTQCVKGYASECLRISQKIKILNDQTQPLCAKFEPRLKIIRKKLADIKIKTGEELEFERRRRPRS</sequence>